<dbReference type="Pfam" id="PF00415">
    <property type="entry name" value="RCC1"/>
    <property type="match status" value="1"/>
</dbReference>
<dbReference type="PRINTS" id="PR00633">
    <property type="entry name" value="RCCNDNSATION"/>
</dbReference>
<dbReference type="InterPro" id="IPR009091">
    <property type="entry name" value="RCC1/BLIP-II"/>
</dbReference>
<evidence type="ECO:0000313" key="5">
    <source>
        <dbReference type="Proteomes" id="UP001652445"/>
    </source>
</evidence>
<proteinExistence type="predicted"/>
<evidence type="ECO:0000259" key="3">
    <source>
        <dbReference type="PROSITE" id="PS51272"/>
    </source>
</evidence>
<keyword evidence="5" id="KW-1185">Reference proteome</keyword>
<dbReference type="Gene3D" id="2.130.10.30">
    <property type="entry name" value="Regulator of chromosome condensation 1/beta-lactamase-inhibitor protein II"/>
    <property type="match status" value="3"/>
</dbReference>
<name>A0ABT2UGH2_9BACL</name>
<comment type="caution">
    <text evidence="4">The sequence shown here is derived from an EMBL/GenBank/DDBJ whole genome shotgun (WGS) entry which is preliminary data.</text>
</comment>
<accession>A0ABT2UGH2</accession>
<dbReference type="Proteomes" id="UP001652445">
    <property type="component" value="Unassembled WGS sequence"/>
</dbReference>
<feature type="chain" id="PRO_5046192084" evidence="2">
    <location>
        <begin position="34"/>
        <end position="557"/>
    </location>
</feature>
<feature type="signal peptide" evidence="2">
    <location>
        <begin position="1"/>
        <end position="33"/>
    </location>
</feature>
<evidence type="ECO:0000256" key="2">
    <source>
        <dbReference type="SAM" id="SignalP"/>
    </source>
</evidence>
<keyword evidence="1" id="KW-0677">Repeat</keyword>
<reference evidence="4 5" key="1">
    <citation type="submission" date="2022-09" db="EMBL/GenBank/DDBJ databases">
        <authorList>
            <person name="Han X.L."/>
            <person name="Wang Q."/>
            <person name="Lu T."/>
        </authorList>
    </citation>
    <scope>NUCLEOTIDE SEQUENCE [LARGE SCALE GENOMIC DNA]</scope>
    <source>
        <strain evidence="4 5">WQ 127069</strain>
    </source>
</reference>
<dbReference type="PANTHER" id="PTHR22870">
    <property type="entry name" value="REGULATOR OF CHROMOSOME CONDENSATION"/>
    <property type="match status" value="1"/>
</dbReference>
<dbReference type="PROSITE" id="PS51272">
    <property type="entry name" value="SLH"/>
    <property type="match status" value="1"/>
</dbReference>
<dbReference type="PANTHER" id="PTHR22870:SF466">
    <property type="entry name" value="ANKYRIN REPEAT-CONTAINING PROTEIN"/>
    <property type="match status" value="1"/>
</dbReference>
<gene>
    <name evidence="4" type="ORF">OB236_16580</name>
</gene>
<protein>
    <submittedName>
        <fullName evidence="4">S-layer homology domain-containing protein</fullName>
    </submittedName>
</protein>
<dbReference type="InterPro" id="IPR001119">
    <property type="entry name" value="SLH_dom"/>
</dbReference>
<dbReference type="Pfam" id="PF25390">
    <property type="entry name" value="WD40_RLD"/>
    <property type="match status" value="1"/>
</dbReference>
<sequence length="557" mass="59930">MHKQLRNVKFLCFMMVMLSFVEFAMLPPAYTYANNSSELAIQSLATGFRESKVVRQDGTVWAWGANEDGRLGDGTTDNKLYPIQLKGVTDTVEVTSGQSFTVALHKDGTVWSWGWNIYGQLGDGTTENKSSPIQVSGLTDVTAISSGAAHTLALKSDGTVWAWGWNQYGQLGVNITDSKLVPVQVEGLTDVTAISSGLSDGAAVKRDGTVWVWGNNRSAESSMGTLGSEEWKSVPVQLSGLTNVVAVAEGKYTTAVKRDGTVWAWRWNQNGKNENKTVPFQVKGLKDIIAVSGGRGHNLALNKDGTVWAWGGNFTGQLGDGTTDERTDPIRVSDLTDIIAVTASSADHNLALRKDGTVWAWGANEAGQLGDGSTESQRYPVQVNFAGGDGKPALIGGATFNDVTGHWAESMISWAYANKVIDGYQDGSFKPDNNVSEAEFLAIFLKMFGVQAAGSNNHWADAFYTFSEAHHFPIQGIGNAAELRSAFINRETVAGIIAAADGTHLLKDEAIQYLLDKGYSSGKTSATVVGYKGRDLLTRAEAIQFVKNVKDKGMTLK</sequence>
<dbReference type="InterPro" id="IPR058923">
    <property type="entry name" value="RCC1-like_dom"/>
</dbReference>
<dbReference type="SUPFAM" id="SSF50985">
    <property type="entry name" value="RCC1/BLIP-II"/>
    <property type="match status" value="1"/>
</dbReference>
<organism evidence="4 5">
    <name type="scientific">Paenibacillus baimaensis</name>
    <dbReference type="NCBI Taxonomy" id="2982185"/>
    <lineage>
        <taxon>Bacteria</taxon>
        <taxon>Bacillati</taxon>
        <taxon>Bacillota</taxon>
        <taxon>Bacilli</taxon>
        <taxon>Bacillales</taxon>
        <taxon>Paenibacillaceae</taxon>
        <taxon>Paenibacillus</taxon>
    </lineage>
</organism>
<dbReference type="RefSeq" id="WP_262684956.1">
    <property type="nucleotide sequence ID" value="NZ_JAOQIO010000065.1"/>
</dbReference>
<evidence type="ECO:0000256" key="1">
    <source>
        <dbReference type="ARBA" id="ARBA00022737"/>
    </source>
</evidence>
<dbReference type="Pfam" id="PF00395">
    <property type="entry name" value="SLH"/>
    <property type="match status" value="1"/>
</dbReference>
<dbReference type="PROSITE" id="PS50012">
    <property type="entry name" value="RCC1_3"/>
    <property type="match status" value="7"/>
</dbReference>
<dbReference type="InterPro" id="IPR051210">
    <property type="entry name" value="Ub_ligase/GEF_domain"/>
</dbReference>
<dbReference type="EMBL" id="JAOQIO010000065">
    <property type="protein sequence ID" value="MCU6793724.1"/>
    <property type="molecule type" value="Genomic_DNA"/>
</dbReference>
<evidence type="ECO:0000313" key="4">
    <source>
        <dbReference type="EMBL" id="MCU6793724.1"/>
    </source>
</evidence>
<feature type="domain" description="SLH" evidence="3">
    <location>
        <begin position="395"/>
        <end position="458"/>
    </location>
</feature>
<dbReference type="InterPro" id="IPR000408">
    <property type="entry name" value="Reg_chr_condens"/>
</dbReference>
<keyword evidence="2" id="KW-0732">Signal</keyword>